<keyword evidence="2" id="KW-1185">Reference proteome</keyword>
<gene>
    <name evidence="1" type="ORF">F2A26_15505</name>
</gene>
<proteinExistence type="predicted"/>
<evidence type="ECO:0000313" key="1">
    <source>
        <dbReference type="EMBL" id="KAA3156885.1"/>
    </source>
</evidence>
<dbReference type="Pfam" id="PF05258">
    <property type="entry name" value="DciA"/>
    <property type="match status" value="1"/>
</dbReference>
<protein>
    <submittedName>
        <fullName evidence="1">DUF721 domain-containing protein</fullName>
    </submittedName>
</protein>
<organism evidence="1 2">
    <name type="scientific">Alistipes finegoldii</name>
    <dbReference type="NCBI Taxonomy" id="214856"/>
    <lineage>
        <taxon>Bacteria</taxon>
        <taxon>Pseudomonadati</taxon>
        <taxon>Bacteroidota</taxon>
        <taxon>Bacteroidia</taxon>
        <taxon>Bacteroidales</taxon>
        <taxon>Rikenellaceae</taxon>
        <taxon>Alistipes</taxon>
    </lineage>
</organism>
<accession>A0ABQ6RZL8</accession>
<dbReference type="EMBL" id="VVND01000126">
    <property type="protein sequence ID" value="KAA3156885.1"/>
    <property type="molecule type" value="Genomic_DNA"/>
</dbReference>
<evidence type="ECO:0000313" key="2">
    <source>
        <dbReference type="Proteomes" id="UP000324870"/>
    </source>
</evidence>
<comment type="caution">
    <text evidence="1">The sequence shown here is derived from an EMBL/GenBank/DDBJ whole genome shotgun (WGS) entry which is preliminary data.</text>
</comment>
<sequence length="147" mass="16502">MIPPWSAYVPDRDRPDPHASPIRYDYLSRDEQEVRQALADWFQAVPVFSETRNVHTAESLLGAILSKLPLDEEGMDPELLRKGWMAAAGPFLGKQACLVSLVKGVATVQVIQPAMRYHLQQWQGALLGKLKEQFGKDAVHSIRIRIG</sequence>
<reference evidence="1 2" key="1">
    <citation type="journal article" date="2019" name="Nat. Med.">
        <title>A library of human gut bacterial isolates paired with longitudinal multiomics data enables mechanistic microbiome research.</title>
        <authorList>
            <person name="Poyet M."/>
            <person name="Groussin M."/>
            <person name="Gibbons S.M."/>
            <person name="Avila-Pacheco J."/>
            <person name="Jiang X."/>
            <person name="Kearney S.M."/>
            <person name="Perrotta A.R."/>
            <person name="Berdy B."/>
            <person name="Zhao S."/>
            <person name="Lieberman T.D."/>
            <person name="Swanson P.K."/>
            <person name="Smith M."/>
            <person name="Roesemann S."/>
            <person name="Alexander J.E."/>
            <person name="Rich S.A."/>
            <person name="Livny J."/>
            <person name="Vlamakis H."/>
            <person name="Clish C."/>
            <person name="Bullock K."/>
            <person name="Deik A."/>
            <person name="Scott J."/>
            <person name="Pierce K.A."/>
            <person name="Xavier R.J."/>
            <person name="Alm E.J."/>
        </authorList>
    </citation>
    <scope>NUCLEOTIDE SEQUENCE [LARGE SCALE GENOMIC DNA]</scope>
    <source>
        <strain evidence="1 2">BIOML-A1</strain>
    </source>
</reference>
<dbReference type="Proteomes" id="UP000324870">
    <property type="component" value="Unassembled WGS sequence"/>
</dbReference>
<name>A0ABQ6RZL8_9BACT</name>
<dbReference type="InterPro" id="IPR007922">
    <property type="entry name" value="DciA-like"/>
</dbReference>